<accession>A0A813TAT5</accession>
<dbReference type="AlphaFoldDB" id="A0A813TAT5"/>
<evidence type="ECO:0000256" key="2">
    <source>
        <dbReference type="SAM" id="MobiDB-lite"/>
    </source>
</evidence>
<dbReference type="InterPro" id="IPR037394">
    <property type="entry name" value="TBATA-like"/>
</dbReference>
<gene>
    <name evidence="3" type="ORF">QVE165_LOCUS4464</name>
</gene>
<feature type="coiled-coil region" evidence="1">
    <location>
        <begin position="407"/>
        <end position="452"/>
    </location>
</feature>
<dbReference type="Proteomes" id="UP000663832">
    <property type="component" value="Unassembled WGS sequence"/>
</dbReference>
<feature type="compositionally biased region" description="Basic and acidic residues" evidence="2">
    <location>
        <begin position="117"/>
        <end position="134"/>
    </location>
</feature>
<keyword evidence="1" id="KW-0175">Coiled coil</keyword>
<dbReference type="PANTHER" id="PTHR33772">
    <property type="entry name" value="THYMUS, BRAIN AND TESTES-ASSOCIATED"/>
    <property type="match status" value="1"/>
</dbReference>
<feature type="region of interest" description="Disordered" evidence="2">
    <location>
        <begin position="117"/>
        <end position="174"/>
    </location>
</feature>
<organism evidence="3 4">
    <name type="scientific">Adineta steineri</name>
    <dbReference type="NCBI Taxonomy" id="433720"/>
    <lineage>
        <taxon>Eukaryota</taxon>
        <taxon>Metazoa</taxon>
        <taxon>Spiralia</taxon>
        <taxon>Gnathifera</taxon>
        <taxon>Rotifera</taxon>
        <taxon>Eurotatoria</taxon>
        <taxon>Bdelloidea</taxon>
        <taxon>Adinetida</taxon>
        <taxon>Adinetidae</taxon>
        <taxon>Adineta</taxon>
    </lineage>
</organism>
<keyword evidence="4" id="KW-1185">Reference proteome</keyword>
<proteinExistence type="predicted"/>
<comment type="caution">
    <text evidence="3">The sequence shown here is derived from an EMBL/GenBank/DDBJ whole genome shotgun (WGS) entry which is preliminary data.</text>
</comment>
<evidence type="ECO:0000313" key="4">
    <source>
        <dbReference type="Proteomes" id="UP000663832"/>
    </source>
</evidence>
<evidence type="ECO:0000313" key="3">
    <source>
        <dbReference type="EMBL" id="CAF0805744.1"/>
    </source>
</evidence>
<name>A0A813TAT5_9BILA</name>
<dbReference type="EMBL" id="CAJNOM010000017">
    <property type="protein sequence ID" value="CAF0805744.1"/>
    <property type="molecule type" value="Genomic_DNA"/>
</dbReference>
<sequence>MVFEISSVKSGSRFGGLSSSKFFVRNCPHPQRVRHLEGLNGSMICNVNDDLTRNRPKRNKSLNIHKNNLPVIERTRRVERLVPPVDFWHAHGVLPDTDSWKQELASLATASGIAVEKDDQKYSNKPSTADDQKNSLRSGAHYSRQTGRFNEGTSKSRGRTATKRGTGQSEALFNVPENERDMWMLQVLCQILDTSNLEDVQSWLVSASPYEKEQARTMINSALQGLKESERTSHQLNEPIDFDSLCNFVERQKNEEQNASQKYINDALNQTAPVLQSVYEQEQQPNYALNDTWDVGLNSTSSYIFGANNKNEPYNEYEQNQQQDNNQVQQTEILELDDDNRRPQTTSPTKVIRFANSYESPRQRPVTSLRHSYNVESAPSNDDMVDYTIIDMTGSKTKFDYEDYLVEKKRSRRLRELQKKLARQEEESKKLFEELQTKQIRLENAIRTLAKQGSARNKNPDGLLDPIENPPVVNVIIQPPKDKEHRSKSSKPRYTPFIHADTKSKKNQDNYNIEDVKVQISLSRLDNQQPKVVYSGGWKPDTETLPYIQGC</sequence>
<dbReference type="Pfam" id="PF15256">
    <property type="entry name" value="SPATIAL"/>
    <property type="match status" value="1"/>
</dbReference>
<feature type="compositionally biased region" description="Polar residues" evidence="2">
    <location>
        <begin position="143"/>
        <end position="155"/>
    </location>
</feature>
<dbReference type="OrthoDB" id="9982103at2759"/>
<evidence type="ECO:0000256" key="1">
    <source>
        <dbReference type="SAM" id="Coils"/>
    </source>
</evidence>
<feature type="region of interest" description="Disordered" evidence="2">
    <location>
        <begin position="479"/>
        <end position="509"/>
    </location>
</feature>
<protein>
    <submittedName>
        <fullName evidence="3">Uncharacterized protein</fullName>
    </submittedName>
</protein>
<reference evidence="3" key="1">
    <citation type="submission" date="2021-02" db="EMBL/GenBank/DDBJ databases">
        <authorList>
            <person name="Nowell W R."/>
        </authorList>
    </citation>
    <scope>NUCLEOTIDE SEQUENCE</scope>
</reference>
<dbReference type="PANTHER" id="PTHR33772:SF1">
    <property type="entry name" value="PROTEIN TBATA"/>
    <property type="match status" value="1"/>
</dbReference>